<dbReference type="PANTHER" id="PTHR43130">
    <property type="entry name" value="ARAC-FAMILY TRANSCRIPTIONAL REGULATOR"/>
    <property type="match status" value="1"/>
</dbReference>
<dbReference type="Pfam" id="PF01965">
    <property type="entry name" value="DJ-1_PfpI"/>
    <property type="match status" value="1"/>
</dbReference>
<comment type="caution">
    <text evidence="5">The sequence shown here is derived from an EMBL/GenBank/DDBJ whole genome shotgun (WGS) entry which is preliminary data.</text>
</comment>
<gene>
    <name evidence="5" type="ORF">ACFOSS_12380</name>
</gene>
<dbReference type="InterPro" id="IPR052158">
    <property type="entry name" value="INH-QAR"/>
</dbReference>
<dbReference type="InterPro" id="IPR018062">
    <property type="entry name" value="HTH_AraC-typ_CS"/>
</dbReference>
<evidence type="ECO:0000256" key="3">
    <source>
        <dbReference type="ARBA" id="ARBA00023163"/>
    </source>
</evidence>
<dbReference type="InterPro" id="IPR009057">
    <property type="entry name" value="Homeodomain-like_sf"/>
</dbReference>
<accession>A0ABV8CPZ8</accession>
<dbReference type="CDD" id="cd03137">
    <property type="entry name" value="GATase1_AraC_1"/>
    <property type="match status" value="1"/>
</dbReference>
<dbReference type="InterPro" id="IPR018060">
    <property type="entry name" value="HTH_AraC"/>
</dbReference>
<dbReference type="InterPro" id="IPR029062">
    <property type="entry name" value="Class_I_gatase-like"/>
</dbReference>
<dbReference type="SMART" id="SM00342">
    <property type="entry name" value="HTH_ARAC"/>
    <property type="match status" value="1"/>
</dbReference>
<dbReference type="PROSITE" id="PS01124">
    <property type="entry name" value="HTH_ARAC_FAMILY_2"/>
    <property type="match status" value="1"/>
</dbReference>
<dbReference type="Gene3D" id="3.40.50.880">
    <property type="match status" value="1"/>
</dbReference>
<keyword evidence="3" id="KW-0804">Transcription</keyword>
<keyword evidence="2" id="KW-0238">DNA-binding</keyword>
<evidence type="ECO:0000313" key="5">
    <source>
        <dbReference type="EMBL" id="MFC3914262.1"/>
    </source>
</evidence>
<evidence type="ECO:0000256" key="1">
    <source>
        <dbReference type="ARBA" id="ARBA00023015"/>
    </source>
</evidence>
<feature type="domain" description="HTH araC/xylS-type" evidence="4">
    <location>
        <begin position="220"/>
        <end position="318"/>
    </location>
</feature>
<evidence type="ECO:0000313" key="6">
    <source>
        <dbReference type="Proteomes" id="UP001595692"/>
    </source>
</evidence>
<dbReference type="Proteomes" id="UP001595692">
    <property type="component" value="Unassembled WGS sequence"/>
</dbReference>
<reference evidence="6" key="1">
    <citation type="journal article" date="2019" name="Int. J. Syst. Evol. Microbiol.">
        <title>The Global Catalogue of Microorganisms (GCM) 10K type strain sequencing project: providing services to taxonomists for standard genome sequencing and annotation.</title>
        <authorList>
            <consortium name="The Broad Institute Genomics Platform"/>
            <consortium name="The Broad Institute Genome Sequencing Center for Infectious Disease"/>
            <person name="Wu L."/>
            <person name="Ma J."/>
        </authorList>
    </citation>
    <scope>NUCLEOTIDE SEQUENCE [LARGE SCALE GENOMIC DNA]</scope>
    <source>
        <strain evidence="6">CCUG 54939</strain>
    </source>
</reference>
<sequence length="323" mass="35782">MTPSCKTQLPHVAILIYPGISPFHFAVPYALFNTPLDGERLFHLALLSTTGSDIQAGPAVSIHADGTFEQLAQYDMVIIPGWADISVAPTPALTAVLQQAHANGTHLVGLCYGAYALAYAGLLDARSATTHWLASDDFLRRFPGVKLNSHALYIETDNLTTSAGTAAALDCCLNLVRRYHGSHVANQLARLMVVSPHREGDQAQFIQQPVATTTQDSRINQLLDYLHQHLASSQRIDHLAARCAMSRRSFTRHFFMATGKSLTTWLIDARLQQSCTLLENSHMSIDEIAECVGFANTRLFRHHFKLRFSLSPQAWRQTFRATE</sequence>
<dbReference type="Gene3D" id="1.10.10.60">
    <property type="entry name" value="Homeodomain-like"/>
    <property type="match status" value="1"/>
</dbReference>
<dbReference type="PANTHER" id="PTHR43130:SF3">
    <property type="entry name" value="HTH-TYPE TRANSCRIPTIONAL REGULATOR RV1931C"/>
    <property type="match status" value="1"/>
</dbReference>
<dbReference type="SUPFAM" id="SSF52317">
    <property type="entry name" value="Class I glutamine amidotransferase-like"/>
    <property type="match status" value="1"/>
</dbReference>
<proteinExistence type="predicted"/>
<dbReference type="PROSITE" id="PS00041">
    <property type="entry name" value="HTH_ARAC_FAMILY_1"/>
    <property type="match status" value="1"/>
</dbReference>
<evidence type="ECO:0000256" key="2">
    <source>
        <dbReference type="ARBA" id="ARBA00023125"/>
    </source>
</evidence>
<dbReference type="SUPFAM" id="SSF46689">
    <property type="entry name" value="Homeodomain-like"/>
    <property type="match status" value="2"/>
</dbReference>
<evidence type="ECO:0000259" key="4">
    <source>
        <dbReference type="PROSITE" id="PS01124"/>
    </source>
</evidence>
<dbReference type="InterPro" id="IPR002818">
    <property type="entry name" value="DJ-1/PfpI"/>
</dbReference>
<dbReference type="RefSeq" id="WP_377152949.1">
    <property type="nucleotide sequence ID" value="NZ_JBHSAF010000014.1"/>
</dbReference>
<dbReference type="EMBL" id="JBHSAF010000014">
    <property type="protein sequence ID" value="MFC3914262.1"/>
    <property type="molecule type" value="Genomic_DNA"/>
</dbReference>
<organism evidence="5 6">
    <name type="scientific">Pseudaeromonas sharmana</name>
    <dbReference type="NCBI Taxonomy" id="328412"/>
    <lineage>
        <taxon>Bacteria</taxon>
        <taxon>Pseudomonadati</taxon>
        <taxon>Pseudomonadota</taxon>
        <taxon>Gammaproteobacteria</taxon>
        <taxon>Aeromonadales</taxon>
        <taxon>Aeromonadaceae</taxon>
        <taxon>Pseudaeromonas</taxon>
    </lineage>
</organism>
<keyword evidence="1" id="KW-0805">Transcription regulation</keyword>
<protein>
    <submittedName>
        <fullName evidence="5">GlxA family transcriptional regulator</fullName>
    </submittedName>
</protein>
<dbReference type="Pfam" id="PF12833">
    <property type="entry name" value="HTH_18"/>
    <property type="match status" value="1"/>
</dbReference>
<name>A0ABV8CPZ8_9GAMM</name>
<keyword evidence="6" id="KW-1185">Reference proteome</keyword>